<dbReference type="PROSITE" id="PS51318">
    <property type="entry name" value="TAT"/>
    <property type="match status" value="1"/>
</dbReference>
<dbReference type="PANTHER" id="PTHR43329">
    <property type="entry name" value="EPOXIDE HYDROLASE"/>
    <property type="match status" value="1"/>
</dbReference>
<organism evidence="3 4">
    <name type="scientific">Pseudoduganella aquatica</name>
    <dbReference type="NCBI Taxonomy" id="2660641"/>
    <lineage>
        <taxon>Bacteria</taxon>
        <taxon>Pseudomonadati</taxon>
        <taxon>Pseudomonadota</taxon>
        <taxon>Betaproteobacteria</taxon>
        <taxon>Burkholderiales</taxon>
        <taxon>Oxalobacteraceae</taxon>
        <taxon>Telluria group</taxon>
        <taxon>Pseudoduganella</taxon>
    </lineage>
</organism>
<dbReference type="RefSeq" id="WP_161074627.1">
    <property type="nucleotide sequence ID" value="NZ_CP086370.1"/>
</dbReference>
<feature type="signal peptide" evidence="1">
    <location>
        <begin position="1"/>
        <end position="34"/>
    </location>
</feature>
<reference evidence="3 4" key="1">
    <citation type="submission" date="2019-12" db="EMBL/GenBank/DDBJ databases">
        <title>Novel species isolated from a subtropical stream in China.</title>
        <authorList>
            <person name="Lu H."/>
        </authorList>
    </citation>
    <scope>NUCLEOTIDE SEQUENCE [LARGE SCALE GENOMIC DNA]</scope>
    <source>
        <strain evidence="3 4">FT127W</strain>
    </source>
</reference>
<keyword evidence="1" id="KW-0732">Signal</keyword>
<dbReference type="Gene3D" id="3.40.50.1820">
    <property type="entry name" value="alpha/beta hydrolase"/>
    <property type="match status" value="1"/>
</dbReference>
<dbReference type="GO" id="GO:0016787">
    <property type="term" value="F:hydrolase activity"/>
    <property type="evidence" value="ECO:0007669"/>
    <property type="project" value="UniProtKB-KW"/>
</dbReference>
<gene>
    <name evidence="3" type="ORF">GTP77_23705</name>
</gene>
<dbReference type="Proteomes" id="UP000450676">
    <property type="component" value="Unassembled WGS sequence"/>
</dbReference>
<evidence type="ECO:0000256" key="1">
    <source>
        <dbReference type="SAM" id="SignalP"/>
    </source>
</evidence>
<dbReference type="InterPro" id="IPR006311">
    <property type="entry name" value="TAT_signal"/>
</dbReference>
<feature type="chain" id="PRO_5031536775" evidence="1">
    <location>
        <begin position="35"/>
        <end position="321"/>
    </location>
</feature>
<dbReference type="AlphaFoldDB" id="A0A7X4HFM8"/>
<dbReference type="SUPFAM" id="SSF53474">
    <property type="entry name" value="alpha/beta-Hydrolases"/>
    <property type="match status" value="1"/>
</dbReference>
<feature type="domain" description="AB hydrolase-1" evidence="2">
    <location>
        <begin position="70"/>
        <end position="309"/>
    </location>
</feature>
<evidence type="ECO:0000313" key="3">
    <source>
        <dbReference type="EMBL" id="MYN10334.1"/>
    </source>
</evidence>
<accession>A0A7X4HFM8</accession>
<dbReference type="Pfam" id="PF00561">
    <property type="entry name" value="Abhydrolase_1"/>
    <property type="match status" value="1"/>
</dbReference>
<protein>
    <submittedName>
        <fullName evidence="3">Alpha/beta fold hydrolase</fullName>
    </submittedName>
</protein>
<evidence type="ECO:0000259" key="2">
    <source>
        <dbReference type="Pfam" id="PF00561"/>
    </source>
</evidence>
<name>A0A7X4HFM8_9BURK</name>
<evidence type="ECO:0000313" key="4">
    <source>
        <dbReference type="Proteomes" id="UP000450676"/>
    </source>
</evidence>
<proteinExistence type="predicted"/>
<dbReference type="PRINTS" id="PR00111">
    <property type="entry name" value="ABHYDROLASE"/>
</dbReference>
<comment type="caution">
    <text evidence="3">The sequence shown here is derived from an EMBL/GenBank/DDBJ whole genome shotgun (WGS) entry which is preliminary data.</text>
</comment>
<keyword evidence="3" id="KW-0378">Hydrolase</keyword>
<sequence>MSIVASNVSKHIRRTVLRGAAALSLAAAVGSAFAAAPAPAAAAAPAGFTSKIAAVNGTKIHYLVGGKGTPVVLLHGYTQTGHMWKPIMGELAKTHTVIVPDMRGVGGSEKAADGYLKTNMAKDIHELVGTISKEPATVVGHDIGLMVAYAYAAQYPADVNKVALMDAFLPGIGNWTNMFLLRDLWHFHFFGETPEKLVAGRERTYFEHFWNDFAADKTKSIKEADRKLYAAAYAQPGGVRAGFQYFKTFPQDAEQFAELGKTKLKMPMLVLAGEKSGGEFLINQGKLVADKVDGRIIKGSGHWIMEEAPEQTIPALLGFIQ</sequence>
<dbReference type="EMBL" id="WWCU01000036">
    <property type="protein sequence ID" value="MYN10334.1"/>
    <property type="molecule type" value="Genomic_DNA"/>
</dbReference>
<keyword evidence="4" id="KW-1185">Reference proteome</keyword>
<dbReference type="InterPro" id="IPR000073">
    <property type="entry name" value="AB_hydrolase_1"/>
</dbReference>
<dbReference type="InterPro" id="IPR029058">
    <property type="entry name" value="AB_hydrolase_fold"/>
</dbReference>